<protein>
    <submittedName>
        <fullName evidence="2">Uncharacterized protein</fullName>
    </submittedName>
</protein>
<reference evidence="2" key="2">
    <citation type="journal article" name="Sci. Data">
        <title>Chromosome-scale genome assembly of the sea louse Caligus rogercresseyi by SMRT sequencing and Hi-C analysis.</title>
        <authorList>
            <person name="Gallardo-Escarate C."/>
            <person name="Valenzuela-Munoz V."/>
            <person name="Nunez-Acuna G."/>
            <person name="Valenzuela-Miranda D."/>
            <person name="Goncalves A.T."/>
            <person name="Escobar-Sepulveda H."/>
            <person name="Liachko I."/>
            <person name="Nelson B."/>
            <person name="Roberts S."/>
            <person name="Warren W."/>
        </authorList>
    </citation>
    <scope>NUCLEOTIDE SEQUENCE</scope>
    <source>
        <tissue evidence="2">Whole tissue</tissue>
    </source>
</reference>
<dbReference type="Proteomes" id="UP000595437">
    <property type="component" value="Chromosome 1"/>
</dbReference>
<dbReference type="EMBL" id="CP045890">
    <property type="protein sequence ID" value="QQP56400.1"/>
    <property type="molecule type" value="Genomic_DNA"/>
</dbReference>
<proteinExistence type="predicted"/>
<keyword evidence="1" id="KW-0472">Membrane</keyword>
<feature type="transmembrane region" description="Helical" evidence="1">
    <location>
        <begin position="25"/>
        <end position="53"/>
    </location>
</feature>
<sequence>MLLNSSTSEEEADWSIYESPPISPILYGCASVYLSIIGVVGVCINSFVIYAFAKIKR</sequence>
<accession>A0A7T8KGX1</accession>
<evidence type="ECO:0000313" key="4">
    <source>
        <dbReference type="Proteomes" id="UP000595437"/>
    </source>
</evidence>
<keyword evidence="1" id="KW-0812">Transmembrane</keyword>
<organism evidence="2 4">
    <name type="scientific">Caligus rogercresseyi</name>
    <name type="common">Sea louse</name>
    <dbReference type="NCBI Taxonomy" id="217165"/>
    <lineage>
        <taxon>Eukaryota</taxon>
        <taxon>Metazoa</taxon>
        <taxon>Ecdysozoa</taxon>
        <taxon>Arthropoda</taxon>
        <taxon>Crustacea</taxon>
        <taxon>Multicrustacea</taxon>
        <taxon>Hexanauplia</taxon>
        <taxon>Copepoda</taxon>
        <taxon>Siphonostomatoida</taxon>
        <taxon>Caligidae</taxon>
        <taxon>Caligus</taxon>
    </lineage>
</organism>
<feature type="non-terminal residue" evidence="2">
    <location>
        <position position="57"/>
    </location>
</feature>
<dbReference type="AlphaFoldDB" id="A0A7T8KGX1"/>
<evidence type="ECO:0000313" key="3">
    <source>
        <dbReference type="EMBL" id="QQP56400.1"/>
    </source>
</evidence>
<evidence type="ECO:0000313" key="2">
    <source>
        <dbReference type="EMBL" id="QQP55727.1"/>
    </source>
</evidence>
<reference evidence="4" key="1">
    <citation type="submission" date="2021-01" db="EMBL/GenBank/DDBJ databases">
        <title>Caligus Genome Assembly.</title>
        <authorList>
            <person name="Gallardo-Escarate C."/>
        </authorList>
    </citation>
    <scope>NUCLEOTIDE SEQUENCE [LARGE SCALE GENOMIC DNA]</scope>
</reference>
<name>A0A7T8KGX1_CALRO</name>
<keyword evidence="1" id="KW-1133">Transmembrane helix</keyword>
<dbReference type="SUPFAM" id="SSF81321">
    <property type="entry name" value="Family A G protein-coupled receptor-like"/>
    <property type="match status" value="1"/>
</dbReference>
<keyword evidence="4" id="KW-1185">Reference proteome</keyword>
<gene>
    <name evidence="2" type="ORF">FKW44_000162</name>
    <name evidence="3" type="ORF">FKW44_001049</name>
</gene>
<dbReference type="EMBL" id="CP045890">
    <property type="protein sequence ID" value="QQP55727.1"/>
    <property type="molecule type" value="Genomic_DNA"/>
</dbReference>
<evidence type="ECO:0000256" key="1">
    <source>
        <dbReference type="SAM" id="Phobius"/>
    </source>
</evidence>